<dbReference type="PANTHER" id="PTHR36151">
    <property type="entry name" value="BLR2777 PROTEIN"/>
    <property type="match status" value="1"/>
</dbReference>
<dbReference type="Proteomes" id="UP001621418">
    <property type="component" value="Chromosome"/>
</dbReference>
<evidence type="ECO:0000313" key="2">
    <source>
        <dbReference type="EMBL" id="WTY34027.1"/>
    </source>
</evidence>
<dbReference type="GeneID" id="91376863"/>
<organism evidence="2 3">
    <name type="scientific">Nocardia salmonicida</name>
    <dbReference type="NCBI Taxonomy" id="53431"/>
    <lineage>
        <taxon>Bacteria</taxon>
        <taxon>Bacillati</taxon>
        <taxon>Actinomycetota</taxon>
        <taxon>Actinomycetes</taxon>
        <taxon>Mycobacteriales</taxon>
        <taxon>Nocardiaceae</taxon>
        <taxon>Nocardia</taxon>
    </lineage>
</organism>
<dbReference type="InterPro" id="IPR018713">
    <property type="entry name" value="MPAB/Lcp_cat_dom"/>
</dbReference>
<feature type="domain" description="ER-bound oxygenase mpaB/mpaB'/Rubber oxygenase catalytic" evidence="1">
    <location>
        <begin position="16"/>
        <end position="231"/>
    </location>
</feature>
<dbReference type="Pfam" id="PF09995">
    <property type="entry name" value="MPAB_Lcp_cat"/>
    <property type="match status" value="1"/>
</dbReference>
<dbReference type="PANTHER" id="PTHR36151:SF3">
    <property type="entry name" value="ER-BOUND OXYGENASE MPAB_MPAB'_RUBBER OXYGENASE CATALYTIC DOMAIN-CONTAINING PROTEIN"/>
    <property type="match status" value="1"/>
</dbReference>
<name>A0ABZ1N249_9NOCA</name>
<keyword evidence="3" id="KW-1185">Reference proteome</keyword>
<evidence type="ECO:0000259" key="1">
    <source>
        <dbReference type="Pfam" id="PF09995"/>
    </source>
</evidence>
<proteinExistence type="predicted"/>
<evidence type="ECO:0000313" key="3">
    <source>
        <dbReference type="Proteomes" id="UP001621418"/>
    </source>
</evidence>
<sequence length="256" mass="29155">MRKSSIHRQRGTSLLRRYVGDRRFLLALPRAVGLQILHPAIATALDEHMAMRLWYHKARTVSQTIDMAYDERDQRHRMVNIHGHISGIDDRGTRFHALNPDVFHFQHATYVETLVVAINTFISPMSDLDHERLYAECCEWYLRFGVSARAMPPDWASFGDYFGRTCAQELRLTPAGRTLAPEVLRPTSWVPRLLPSVAVRELLHPRTRKLLGVRARPGDRAAFRSYATGLRMAATIAPSGIRLVPSARAERSPRPA</sequence>
<gene>
    <name evidence="2" type="ORF">OG308_22135</name>
</gene>
<protein>
    <submittedName>
        <fullName evidence="2">DUF2236 domain-containing protein</fullName>
    </submittedName>
</protein>
<reference evidence="2 3" key="1">
    <citation type="submission" date="2022-10" db="EMBL/GenBank/DDBJ databases">
        <title>The complete genomes of actinobacterial strains from the NBC collection.</title>
        <authorList>
            <person name="Joergensen T.S."/>
            <person name="Alvarez Arevalo M."/>
            <person name="Sterndorff E.B."/>
            <person name="Faurdal D."/>
            <person name="Vuksanovic O."/>
            <person name="Mourched A.-S."/>
            <person name="Charusanti P."/>
            <person name="Shaw S."/>
            <person name="Blin K."/>
            <person name="Weber T."/>
        </authorList>
    </citation>
    <scope>NUCLEOTIDE SEQUENCE [LARGE SCALE GENOMIC DNA]</scope>
    <source>
        <strain evidence="2 3">NBC_01413</strain>
    </source>
</reference>
<accession>A0ABZ1N249</accession>
<dbReference type="EMBL" id="CP109527">
    <property type="protein sequence ID" value="WTY34027.1"/>
    <property type="molecule type" value="Genomic_DNA"/>
</dbReference>
<dbReference type="RefSeq" id="WP_328662817.1">
    <property type="nucleotide sequence ID" value="NZ_CP108014.1"/>
</dbReference>